<dbReference type="GO" id="GO:0030244">
    <property type="term" value="P:cellulose biosynthetic process"/>
    <property type="evidence" value="ECO:0007669"/>
    <property type="project" value="InterPro"/>
</dbReference>
<dbReference type="AlphaFoldDB" id="A0AAU9CX16"/>
<dbReference type="EMBL" id="AP024718">
    <property type="protein sequence ID" value="BCX88694.1"/>
    <property type="molecule type" value="Genomic_DNA"/>
</dbReference>
<dbReference type="Pfam" id="PF05420">
    <property type="entry name" value="BCSC_C"/>
    <property type="match status" value="1"/>
</dbReference>
<evidence type="ECO:0000313" key="7">
    <source>
        <dbReference type="Proteomes" id="UP001321450"/>
    </source>
</evidence>
<evidence type="ECO:0000256" key="4">
    <source>
        <dbReference type="ARBA" id="ARBA00022803"/>
    </source>
</evidence>
<reference evidence="7" key="1">
    <citation type="journal article" date="2024" name="Int. J. Syst. Evol. Microbiol.">
        <title>Methylomarinovum tepidoasis sp. nov., a moderately thermophilic methanotroph of the family Methylothermaceae isolated from a deep-sea hydrothermal field.</title>
        <authorList>
            <person name="Hirayama H."/>
            <person name="Takaki Y."/>
            <person name="Abe M."/>
            <person name="Miyazaki M."/>
            <person name="Uematsu K."/>
            <person name="Matsui Y."/>
            <person name="Takai K."/>
        </authorList>
    </citation>
    <scope>NUCLEOTIDE SEQUENCE [LARGE SCALE GENOMIC DNA]</scope>
    <source>
        <strain evidence="7">IN45</strain>
    </source>
</reference>
<evidence type="ECO:0000256" key="1">
    <source>
        <dbReference type="ARBA" id="ARBA00003476"/>
    </source>
</evidence>
<dbReference type="KEGG" id="meiy:MIN45_P1063"/>
<evidence type="ECO:0000256" key="2">
    <source>
        <dbReference type="ARBA" id="ARBA00022729"/>
    </source>
</evidence>
<name>A0AAU9CX16_9GAMM</name>
<comment type="function">
    <text evidence="1">Required for maximal bacterial cellulose synthesis.</text>
</comment>
<dbReference type="GO" id="GO:0019867">
    <property type="term" value="C:outer membrane"/>
    <property type="evidence" value="ECO:0007669"/>
    <property type="project" value="InterPro"/>
</dbReference>
<dbReference type="Gene3D" id="1.25.40.10">
    <property type="entry name" value="Tetratricopeptide repeat domain"/>
    <property type="match status" value="2"/>
</dbReference>
<protein>
    <submittedName>
        <fullName evidence="6">Cellulose synthase operon protein C</fullName>
    </submittedName>
</protein>
<accession>A0AAU9CX16</accession>
<dbReference type="InterPro" id="IPR008410">
    <property type="entry name" value="BCSC_C"/>
</dbReference>
<keyword evidence="4" id="KW-0802">TPR repeat</keyword>
<dbReference type="Pfam" id="PF14559">
    <property type="entry name" value="TPR_19"/>
    <property type="match status" value="1"/>
</dbReference>
<feature type="domain" description="Cellulose synthase operon C C-terminal" evidence="5">
    <location>
        <begin position="443"/>
        <end position="765"/>
    </location>
</feature>
<dbReference type="SUPFAM" id="SSF48452">
    <property type="entry name" value="TPR-like"/>
    <property type="match status" value="1"/>
</dbReference>
<proteinExistence type="predicted"/>
<evidence type="ECO:0000259" key="5">
    <source>
        <dbReference type="Pfam" id="PF05420"/>
    </source>
</evidence>
<gene>
    <name evidence="6" type="ORF">MIN45_P1063</name>
</gene>
<dbReference type="Proteomes" id="UP001321450">
    <property type="component" value="Chromosome"/>
</dbReference>
<keyword evidence="2" id="KW-0732">Signal</keyword>
<keyword evidence="7" id="KW-1185">Reference proteome</keyword>
<organism evidence="6 7">
    <name type="scientific">Methylomarinovum tepidoasis</name>
    <dbReference type="NCBI Taxonomy" id="2840183"/>
    <lineage>
        <taxon>Bacteria</taxon>
        <taxon>Pseudomonadati</taxon>
        <taxon>Pseudomonadota</taxon>
        <taxon>Gammaproteobacteria</taxon>
        <taxon>Methylococcales</taxon>
        <taxon>Methylothermaceae</taxon>
        <taxon>Methylomarinovum</taxon>
    </lineage>
</organism>
<dbReference type="InterPro" id="IPR011990">
    <property type="entry name" value="TPR-like_helical_dom_sf"/>
</dbReference>
<sequence>MKRAVLVILTWLPLAAWTGEPDLRVLWQLLHARQISLLQQAIQDYRQRYPGWEPPPDLQREMQRLQRSRSERRFWRQWNQAVRQKDWHTLIRLARKHPARFNCRHPGLLQTLALAYAKTGRLSEAARHYRRLLHCHGIQPRTVLESALWELDSADFLTLLHQLQGIVPDATREHLAYQARRRQWLQLYRLKRFTELLEQTQKRHAEILAHRDLDLIRLLAWQARDGNDPTTAREWFEMGLALAPDDENLAFGLLLTAQDMDDEQTLLRIATRFADRSERVRRIAAAYLSSRAWFHYRRKEFSRARHLAQRALVWTENPDEVHYLLAWIDLESGRSARARKRFQQLTRRHPEDTRYAEGLLTTYLRSGETPPVPISSAAFARLSRRYHARKAYVRKQFLTAYRLDADGFPGLANIDSDFATAAGFYRFKSGTRGLDRLESRLLPLLTVSHSWGTQRLRLSLGYLQLTSGQIKTDNVSRLTGIPVYQERLRLDRPMHALEAAVINASYQREGGWNPWFEIGTTPINDLIGPRPTFRLQLSRHWQGTDWSWQVYSLPVRQTLLSYTGWKVLGKRWGRVLHSGVQGRALTHIAGRGYLYQQLQIGFLDGRRTKDNWQIHYSIAPSYSLPLPGFDYFSTGPYFDFQHYGNNQNHFRLGHGGYFSPQRYYAAGWQLNLRTAEERSFLMEGRLALGFQHFHEDSAPWFPIGCPHSRCEDGRYSGNTDTNFAPDLQLRAMGQIHPHLQLGAGFYARMTGDYREIGAGLFLRLFLEPRKAVFSSDLPRFLFAAIE</sequence>
<evidence type="ECO:0000256" key="3">
    <source>
        <dbReference type="ARBA" id="ARBA00022737"/>
    </source>
</evidence>
<evidence type="ECO:0000313" key="6">
    <source>
        <dbReference type="EMBL" id="BCX88694.1"/>
    </source>
</evidence>
<keyword evidence="3" id="KW-0677">Repeat</keyword>